<dbReference type="EMBL" id="VOSK01000921">
    <property type="protein sequence ID" value="MPR31704.1"/>
    <property type="molecule type" value="Genomic_DNA"/>
</dbReference>
<sequence length="80" mass="9058">MTISPAQLRTLSLLHTKPARRVYRSHRTDDYGWVHDDTHVRLTVTLHRLFSSGYAMLSPENRNVAVLTAKGRATLIARCG</sequence>
<gene>
    <name evidence="1" type="ORF">FS320_44565</name>
</gene>
<reference evidence="1 2" key="1">
    <citation type="journal article" date="2019" name="Syst. Appl. Microbiol.">
        <title>Microvirga tunisiensis sp. nov., a root nodule symbiotic bacterium isolated from Lupinus micranthus and L. luteus grown in Northern Tunisia.</title>
        <authorList>
            <person name="Msaddak A."/>
            <person name="Rejili M."/>
            <person name="Duran D."/>
            <person name="Mars M."/>
            <person name="Palacios J.M."/>
            <person name="Ruiz-Argueso T."/>
            <person name="Rey L."/>
            <person name="Imperial J."/>
        </authorList>
    </citation>
    <scope>NUCLEOTIDE SEQUENCE [LARGE SCALE GENOMIC DNA]</scope>
    <source>
        <strain evidence="1 2">Lmie10</strain>
    </source>
</reference>
<keyword evidence="2" id="KW-1185">Reference proteome</keyword>
<comment type="caution">
    <text evidence="1">The sequence shown here is derived from an EMBL/GenBank/DDBJ whole genome shotgun (WGS) entry which is preliminary data.</text>
</comment>
<dbReference type="AlphaFoldDB" id="A0A5N7N1Z1"/>
<dbReference type="RefSeq" id="WP_152718798.1">
    <property type="nucleotide sequence ID" value="NZ_VOSJ01000990.1"/>
</dbReference>
<proteinExistence type="predicted"/>
<dbReference type="Proteomes" id="UP000403266">
    <property type="component" value="Unassembled WGS sequence"/>
</dbReference>
<accession>A0A5N7N1Z1</accession>
<protein>
    <submittedName>
        <fullName evidence="1">Uncharacterized protein</fullName>
    </submittedName>
</protein>
<organism evidence="1 2">
    <name type="scientific">Microvirga tunisiensis</name>
    <dbReference type="NCBI Taxonomy" id="2108360"/>
    <lineage>
        <taxon>Bacteria</taxon>
        <taxon>Pseudomonadati</taxon>
        <taxon>Pseudomonadota</taxon>
        <taxon>Alphaproteobacteria</taxon>
        <taxon>Hyphomicrobiales</taxon>
        <taxon>Methylobacteriaceae</taxon>
        <taxon>Microvirga</taxon>
    </lineage>
</organism>
<evidence type="ECO:0000313" key="2">
    <source>
        <dbReference type="Proteomes" id="UP000403266"/>
    </source>
</evidence>
<dbReference type="OrthoDB" id="8021034at2"/>
<evidence type="ECO:0000313" key="1">
    <source>
        <dbReference type="EMBL" id="MPR31704.1"/>
    </source>
</evidence>
<name>A0A5N7N1Z1_9HYPH</name>